<gene>
    <name evidence="1" type="ORF">SAMN04488040_3461</name>
</gene>
<reference evidence="2" key="1">
    <citation type="submission" date="2016-10" db="EMBL/GenBank/DDBJ databases">
        <authorList>
            <person name="Varghese N."/>
            <person name="Submissions S."/>
        </authorList>
    </citation>
    <scope>NUCLEOTIDE SEQUENCE [LARGE SCALE GENOMIC DNA]</scope>
    <source>
        <strain evidence="2">DSM 23422</strain>
    </source>
</reference>
<keyword evidence="2" id="KW-1185">Reference proteome</keyword>
<dbReference type="Proteomes" id="UP000199239">
    <property type="component" value="Unassembled WGS sequence"/>
</dbReference>
<dbReference type="STRING" id="394264.SAMN04488040_3461"/>
<dbReference type="RefSeq" id="WP_139226524.1">
    <property type="nucleotide sequence ID" value="NZ_FPAJ01000008.1"/>
</dbReference>
<proteinExistence type="predicted"/>
<dbReference type="InterPro" id="IPR024524">
    <property type="entry name" value="DUF3800"/>
</dbReference>
<evidence type="ECO:0000313" key="1">
    <source>
        <dbReference type="EMBL" id="SFT15294.1"/>
    </source>
</evidence>
<dbReference type="Pfam" id="PF12686">
    <property type="entry name" value="DUF3800"/>
    <property type="match status" value="1"/>
</dbReference>
<sequence>MQRQSTLYVFLDEGGDLNFSSTGSKFFTLTCVSLCRPFLLHTKLDTYKYDLIEFWKEPRIDLEYFHCADDNRFVRERVFSLLAEELPRKSVDAVVIEKSKTGPSLRAEEKFYPKMLGYLLRYALEQCPSDVAEVVVITDAIPINRKRRAIEKSIKQTLKSMLPKKTPYRIMHHASRAHYGLQLADYLNWSILRKWEKGEDETYKKISHLVRSEFEIFRTGVRHYYDK</sequence>
<organism evidence="1 2">
    <name type="scientific">Sulfitobacter marinus</name>
    <dbReference type="NCBI Taxonomy" id="394264"/>
    <lineage>
        <taxon>Bacteria</taxon>
        <taxon>Pseudomonadati</taxon>
        <taxon>Pseudomonadota</taxon>
        <taxon>Alphaproteobacteria</taxon>
        <taxon>Rhodobacterales</taxon>
        <taxon>Roseobacteraceae</taxon>
        <taxon>Sulfitobacter</taxon>
    </lineage>
</organism>
<dbReference type="EMBL" id="FPAJ01000008">
    <property type="protein sequence ID" value="SFT15294.1"/>
    <property type="molecule type" value="Genomic_DNA"/>
</dbReference>
<name>A0A1I6VPD4_9RHOB</name>
<evidence type="ECO:0000313" key="2">
    <source>
        <dbReference type="Proteomes" id="UP000199239"/>
    </source>
</evidence>
<protein>
    <recommendedName>
        <fullName evidence="3">DUF3800 domain-containing protein</fullName>
    </recommendedName>
</protein>
<dbReference type="OrthoDB" id="3199623at2"/>
<evidence type="ECO:0008006" key="3">
    <source>
        <dbReference type="Google" id="ProtNLM"/>
    </source>
</evidence>
<accession>A0A1I6VPD4</accession>
<dbReference type="AlphaFoldDB" id="A0A1I6VPD4"/>